<dbReference type="NCBIfam" id="TIGR02322">
    <property type="entry name" value="phosphon_PhnN"/>
    <property type="match status" value="1"/>
</dbReference>
<keyword evidence="3 6" id="KW-0808">Transferase</keyword>
<accession>A0A7W8UCB6</accession>
<evidence type="ECO:0000256" key="5">
    <source>
        <dbReference type="ARBA" id="ARBA00022840"/>
    </source>
</evidence>
<comment type="catalytic activity">
    <reaction evidence="1 6">
        <text>alpha-D-ribose 1,5-bisphosphate + ATP = 5-phospho-alpha-D-ribose 1-diphosphate + ADP</text>
        <dbReference type="Rhea" id="RHEA:20109"/>
        <dbReference type="ChEBI" id="CHEBI:30616"/>
        <dbReference type="ChEBI" id="CHEBI:58017"/>
        <dbReference type="ChEBI" id="CHEBI:68688"/>
        <dbReference type="ChEBI" id="CHEBI:456216"/>
        <dbReference type="EC" id="2.7.4.23"/>
    </reaction>
</comment>
<dbReference type="GO" id="GO:0005829">
    <property type="term" value="C:cytosol"/>
    <property type="evidence" value="ECO:0007669"/>
    <property type="project" value="TreeGrafter"/>
</dbReference>
<protein>
    <recommendedName>
        <fullName evidence="6">Ribose 1,5-bisphosphate phosphokinase PhnN</fullName>
        <ecNumber evidence="6">2.7.4.23</ecNumber>
    </recommendedName>
    <alternativeName>
        <fullName evidence="6">Ribose 1,5-bisphosphokinase</fullName>
    </alternativeName>
</protein>
<comment type="similarity">
    <text evidence="6">Belongs to the ribose 1,5-bisphosphokinase family.</text>
</comment>
<evidence type="ECO:0000256" key="3">
    <source>
        <dbReference type="ARBA" id="ARBA00022679"/>
    </source>
</evidence>
<reference evidence="8 9" key="1">
    <citation type="submission" date="2020-08" db="EMBL/GenBank/DDBJ databases">
        <title>Genomic Encyclopedia of Type Strains, Phase IV (KMG-V): Genome sequencing to study the core and pangenomes of soil and plant-associated prokaryotes.</title>
        <authorList>
            <person name="Whitman W."/>
        </authorList>
    </citation>
    <scope>NUCLEOTIDE SEQUENCE [LARGE SCALE GENOMIC DNA]</scope>
    <source>
        <strain evidence="8 9">SEMIA 4084</strain>
    </source>
</reference>
<dbReference type="UniPathway" id="UPA00087">
    <property type="reaction ID" value="UER00175"/>
</dbReference>
<dbReference type="InterPro" id="IPR008144">
    <property type="entry name" value="Guanylate_kin-like_dom"/>
</dbReference>
<comment type="pathway">
    <text evidence="2 6">Metabolic intermediate biosynthesis; 5-phospho-alpha-D-ribose 1-diphosphate biosynthesis; 5-phospho-alpha-D-ribose 1-diphosphate from D-ribose 5-phosphate (route II): step 3/3.</text>
</comment>
<feature type="binding site" evidence="6">
    <location>
        <begin position="17"/>
        <end position="24"/>
    </location>
    <ligand>
        <name>ATP</name>
        <dbReference type="ChEBI" id="CHEBI:30616"/>
    </ligand>
</feature>
<feature type="domain" description="Guanylate kinase-like" evidence="7">
    <location>
        <begin position="10"/>
        <end position="186"/>
    </location>
</feature>
<dbReference type="SMART" id="SM00072">
    <property type="entry name" value="GuKc"/>
    <property type="match status" value="1"/>
</dbReference>
<dbReference type="PANTHER" id="PTHR23117:SF8">
    <property type="entry name" value="RIBOSE 1,5-BISPHOSPHATE PHOSPHOKINASE PHNN"/>
    <property type="match status" value="1"/>
</dbReference>
<dbReference type="InterPro" id="IPR012699">
    <property type="entry name" value="PhnN"/>
</dbReference>
<name>A0A7W8UCB6_9HYPH</name>
<dbReference type="SUPFAM" id="SSF52540">
    <property type="entry name" value="P-loop containing nucleoside triphosphate hydrolases"/>
    <property type="match status" value="1"/>
</dbReference>
<dbReference type="PANTHER" id="PTHR23117">
    <property type="entry name" value="GUANYLATE KINASE-RELATED"/>
    <property type="match status" value="1"/>
</dbReference>
<dbReference type="InterPro" id="IPR027417">
    <property type="entry name" value="P-loop_NTPase"/>
</dbReference>
<dbReference type="PROSITE" id="PS50052">
    <property type="entry name" value="GUANYLATE_KINASE_2"/>
    <property type="match status" value="1"/>
</dbReference>
<gene>
    <name evidence="6" type="primary">phnN</name>
    <name evidence="8" type="ORF">GGD55_003485</name>
</gene>
<dbReference type="GO" id="GO:0005524">
    <property type="term" value="F:ATP binding"/>
    <property type="evidence" value="ECO:0007669"/>
    <property type="project" value="UniProtKB-KW"/>
</dbReference>
<dbReference type="Pfam" id="PF00625">
    <property type="entry name" value="Guanylate_kin"/>
    <property type="match status" value="1"/>
</dbReference>
<dbReference type="RefSeq" id="WP_018328447.1">
    <property type="nucleotide sequence ID" value="NZ_JACHBK010000007.1"/>
</dbReference>
<dbReference type="EC" id="2.7.4.23" evidence="6"/>
<dbReference type="Proteomes" id="UP000585507">
    <property type="component" value="Unassembled WGS sequence"/>
</dbReference>
<keyword evidence="4 6" id="KW-0547">Nucleotide-binding</keyword>
<dbReference type="GO" id="GO:0019634">
    <property type="term" value="P:organic phosphonate metabolic process"/>
    <property type="evidence" value="ECO:0007669"/>
    <property type="project" value="UniProtKB-UniRule"/>
</dbReference>
<evidence type="ECO:0000256" key="1">
    <source>
        <dbReference type="ARBA" id="ARBA00000373"/>
    </source>
</evidence>
<evidence type="ECO:0000256" key="6">
    <source>
        <dbReference type="HAMAP-Rule" id="MF_00836"/>
    </source>
</evidence>
<evidence type="ECO:0000313" key="8">
    <source>
        <dbReference type="EMBL" id="MBB5536774.1"/>
    </source>
</evidence>
<dbReference type="Gene3D" id="3.40.50.300">
    <property type="entry name" value="P-loop containing nucleotide triphosphate hydrolases"/>
    <property type="match status" value="1"/>
</dbReference>
<keyword evidence="9" id="KW-1185">Reference proteome</keyword>
<proteinExistence type="inferred from homology"/>
<evidence type="ECO:0000313" key="9">
    <source>
        <dbReference type="Proteomes" id="UP000585507"/>
    </source>
</evidence>
<dbReference type="HAMAP" id="MF_00836">
    <property type="entry name" value="PhnN"/>
    <property type="match status" value="1"/>
</dbReference>
<comment type="function">
    <text evidence="6">Catalyzes the phosphorylation of ribose 1,5-bisphosphate to 5-phospho-D-ribosyl alpha-1-diphosphate (PRPP).</text>
</comment>
<dbReference type="InterPro" id="IPR008145">
    <property type="entry name" value="GK/Ca_channel_bsu"/>
</dbReference>
<dbReference type="AlphaFoldDB" id="A0A7W8UCB6"/>
<dbReference type="GO" id="GO:0006015">
    <property type="term" value="P:5-phosphoribose 1-diphosphate biosynthetic process"/>
    <property type="evidence" value="ECO:0007669"/>
    <property type="project" value="UniProtKB-UniRule"/>
</dbReference>
<evidence type="ECO:0000259" key="7">
    <source>
        <dbReference type="PROSITE" id="PS50052"/>
    </source>
</evidence>
<dbReference type="EMBL" id="JACHBK010000007">
    <property type="protein sequence ID" value="MBB5536774.1"/>
    <property type="molecule type" value="Genomic_DNA"/>
</dbReference>
<dbReference type="GO" id="GO:0033863">
    <property type="term" value="F:ribose 1,5-bisphosphate phosphokinase activity"/>
    <property type="evidence" value="ECO:0007669"/>
    <property type="project" value="UniProtKB-UniRule"/>
</dbReference>
<keyword evidence="8" id="KW-0418">Kinase</keyword>
<evidence type="ECO:0000256" key="2">
    <source>
        <dbReference type="ARBA" id="ARBA00005069"/>
    </source>
</evidence>
<sequence length="202" mass="21486">MDGQLKNRSGAIIVVVGPSGAGKDSVIGYVAQHFSGRADIDFVRRVITRPSDAGGEDHESVATDEFDARLETGDFAVAWQAHGLKYGIPREALERVHAGRILIANGSRGALAQFRQVFPKVVVVNITASPQVLAKRLVARGRESEADILRRLQRQAPDIPDAADATTIDNSGPLDIAGSRLVALVAELQGTVQALCSAARQT</sequence>
<comment type="caution">
    <text evidence="8">The sequence shown here is derived from an EMBL/GenBank/DDBJ whole genome shotgun (WGS) entry which is preliminary data.</text>
</comment>
<evidence type="ECO:0000256" key="4">
    <source>
        <dbReference type="ARBA" id="ARBA00022741"/>
    </source>
</evidence>
<organism evidence="8 9">
    <name type="scientific">Rhizobium giardinii</name>
    <dbReference type="NCBI Taxonomy" id="56731"/>
    <lineage>
        <taxon>Bacteria</taxon>
        <taxon>Pseudomonadati</taxon>
        <taxon>Pseudomonadota</taxon>
        <taxon>Alphaproteobacteria</taxon>
        <taxon>Hyphomicrobiales</taxon>
        <taxon>Rhizobiaceae</taxon>
        <taxon>Rhizobium/Agrobacterium group</taxon>
        <taxon>Rhizobium</taxon>
    </lineage>
</organism>
<keyword evidence="5 6" id="KW-0067">ATP-binding</keyword>